<evidence type="ECO:0000313" key="7">
    <source>
        <dbReference type="Proteomes" id="UP000410492"/>
    </source>
</evidence>
<dbReference type="InterPro" id="IPR002018">
    <property type="entry name" value="CarbesteraseB"/>
</dbReference>
<protein>
    <recommendedName>
        <fullName evidence="5">Carboxylesterase type B domain-containing protein</fullName>
    </recommendedName>
</protein>
<dbReference type="Pfam" id="PF00135">
    <property type="entry name" value="COesterase"/>
    <property type="match status" value="1"/>
</dbReference>
<comment type="similarity">
    <text evidence="1">Belongs to the type-B carboxylesterase/lipase family.</text>
</comment>
<reference evidence="6 7" key="1">
    <citation type="submission" date="2019-01" db="EMBL/GenBank/DDBJ databases">
        <authorList>
            <person name="Sayadi A."/>
        </authorList>
    </citation>
    <scope>NUCLEOTIDE SEQUENCE [LARGE SCALE GENOMIC DNA]</scope>
</reference>
<name>A0A653CTG3_CALMS</name>
<dbReference type="OrthoDB" id="6846267at2759"/>
<sequence>MLLGFLSTEDDVVPGNNGLKDQTLALQWVQNNIESFHGNPKSVTLTGFSAGATSVHFHYLSPYSRDLFHRGMSISGTALNPWALRLNPLQIAKKLAKSVGCETNDIKKMVKCLKARPASQIVEHTDDLHGFGPLPYCLFQPVVDKHAKKPFLEDLPENLLKSGKVLDVPWIASFTHEEGLFVSLVLKHHIEKLNREWDEIGPYFLQTDDTSISFQRESLRKIKQHYASSGEDLTFDELTKLGTDALMKYGIEKSIELQTAVVTSPIYYYRFGYTGQNSLKHLLTPEDVKGACHGEDMVYFFGGLVIRPLSSNDVKMKNICLDVLSTYARDGKPKAANIEWEPTSQNLSYYELNNPEVVELEPNTDHADRSLLKRMKILEKSYLLAHIKDEL</sequence>
<accession>A0A653CTG3</accession>
<feature type="domain" description="Carboxylesterase type B" evidence="5">
    <location>
        <begin position="3"/>
        <end position="363"/>
    </location>
</feature>
<dbReference type="InterPro" id="IPR029058">
    <property type="entry name" value="AB_hydrolase_fold"/>
</dbReference>
<keyword evidence="4" id="KW-0325">Glycoprotein</keyword>
<keyword evidence="3" id="KW-0378">Hydrolase</keyword>
<dbReference type="EMBL" id="CAACVG010008761">
    <property type="protein sequence ID" value="VEN50979.1"/>
    <property type="molecule type" value="Genomic_DNA"/>
</dbReference>
<evidence type="ECO:0000256" key="3">
    <source>
        <dbReference type="ARBA" id="ARBA00022801"/>
    </source>
</evidence>
<gene>
    <name evidence="6" type="ORF">CALMAC_LOCUS11573</name>
</gene>
<dbReference type="AlphaFoldDB" id="A0A653CTG3"/>
<dbReference type="Gene3D" id="3.40.50.1820">
    <property type="entry name" value="alpha/beta hydrolase"/>
    <property type="match status" value="1"/>
</dbReference>
<evidence type="ECO:0000256" key="4">
    <source>
        <dbReference type="ARBA" id="ARBA00023180"/>
    </source>
</evidence>
<dbReference type="PANTHER" id="PTHR43142:SF1">
    <property type="entry name" value="CARBOXYLIC ESTER HYDROLASE"/>
    <property type="match status" value="1"/>
</dbReference>
<keyword evidence="7" id="KW-1185">Reference proteome</keyword>
<organism evidence="6 7">
    <name type="scientific">Callosobruchus maculatus</name>
    <name type="common">Southern cowpea weevil</name>
    <name type="synonym">Pulse bruchid</name>
    <dbReference type="NCBI Taxonomy" id="64391"/>
    <lineage>
        <taxon>Eukaryota</taxon>
        <taxon>Metazoa</taxon>
        <taxon>Ecdysozoa</taxon>
        <taxon>Arthropoda</taxon>
        <taxon>Hexapoda</taxon>
        <taxon>Insecta</taxon>
        <taxon>Pterygota</taxon>
        <taxon>Neoptera</taxon>
        <taxon>Endopterygota</taxon>
        <taxon>Coleoptera</taxon>
        <taxon>Polyphaga</taxon>
        <taxon>Cucujiformia</taxon>
        <taxon>Chrysomeloidea</taxon>
        <taxon>Chrysomelidae</taxon>
        <taxon>Bruchinae</taxon>
        <taxon>Bruchini</taxon>
        <taxon>Callosobruchus</taxon>
    </lineage>
</organism>
<evidence type="ECO:0000313" key="6">
    <source>
        <dbReference type="EMBL" id="VEN50979.1"/>
    </source>
</evidence>
<dbReference type="GO" id="GO:0052689">
    <property type="term" value="F:carboxylic ester hydrolase activity"/>
    <property type="evidence" value="ECO:0007669"/>
    <property type="project" value="UniProtKB-KW"/>
</dbReference>
<evidence type="ECO:0000259" key="5">
    <source>
        <dbReference type="Pfam" id="PF00135"/>
    </source>
</evidence>
<dbReference type="Proteomes" id="UP000410492">
    <property type="component" value="Unassembled WGS sequence"/>
</dbReference>
<evidence type="ECO:0000256" key="2">
    <source>
        <dbReference type="ARBA" id="ARBA00022487"/>
    </source>
</evidence>
<proteinExistence type="inferred from homology"/>
<dbReference type="SUPFAM" id="SSF53474">
    <property type="entry name" value="alpha/beta-Hydrolases"/>
    <property type="match status" value="1"/>
</dbReference>
<evidence type="ECO:0000256" key="1">
    <source>
        <dbReference type="ARBA" id="ARBA00005964"/>
    </source>
</evidence>
<dbReference type="PANTHER" id="PTHR43142">
    <property type="entry name" value="CARBOXYLIC ESTER HYDROLASE"/>
    <property type="match status" value="1"/>
</dbReference>
<keyword evidence="2" id="KW-0719">Serine esterase</keyword>